<reference evidence="1" key="1">
    <citation type="submission" date="2019-07" db="EMBL/GenBank/DDBJ databases">
        <authorList>
            <person name="Dittberner H."/>
        </authorList>
    </citation>
    <scope>NUCLEOTIDE SEQUENCE [LARGE SCALE GENOMIC DNA]</scope>
</reference>
<keyword evidence="2" id="KW-1185">Reference proteome</keyword>
<organism evidence="1 2">
    <name type="scientific">Arabis nemorensis</name>
    <dbReference type="NCBI Taxonomy" id="586526"/>
    <lineage>
        <taxon>Eukaryota</taxon>
        <taxon>Viridiplantae</taxon>
        <taxon>Streptophyta</taxon>
        <taxon>Embryophyta</taxon>
        <taxon>Tracheophyta</taxon>
        <taxon>Spermatophyta</taxon>
        <taxon>Magnoliopsida</taxon>
        <taxon>eudicotyledons</taxon>
        <taxon>Gunneridae</taxon>
        <taxon>Pentapetalae</taxon>
        <taxon>rosids</taxon>
        <taxon>malvids</taxon>
        <taxon>Brassicales</taxon>
        <taxon>Brassicaceae</taxon>
        <taxon>Arabideae</taxon>
        <taxon>Arabis</taxon>
    </lineage>
</organism>
<accession>A0A565CII3</accession>
<dbReference type="Proteomes" id="UP000489600">
    <property type="component" value="Unassembled WGS sequence"/>
</dbReference>
<protein>
    <submittedName>
        <fullName evidence="1">Uncharacterized protein</fullName>
    </submittedName>
</protein>
<evidence type="ECO:0000313" key="2">
    <source>
        <dbReference type="Proteomes" id="UP000489600"/>
    </source>
</evidence>
<evidence type="ECO:0000313" key="1">
    <source>
        <dbReference type="EMBL" id="VVB13382.1"/>
    </source>
</evidence>
<dbReference type="AlphaFoldDB" id="A0A565CII3"/>
<dbReference type="EMBL" id="CABITT030000008">
    <property type="protein sequence ID" value="VVB13382.1"/>
    <property type="molecule type" value="Genomic_DNA"/>
</dbReference>
<comment type="caution">
    <text evidence="1">The sequence shown here is derived from an EMBL/GenBank/DDBJ whole genome shotgun (WGS) entry which is preliminary data.</text>
</comment>
<name>A0A565CII3_9BRAS</name>
<proteinExistence type="predicted"/>
<gene>
    <name evidence="1" type="ORF">ANE_LOCUS23826</name>
</gene>
<sequence length="155" mass="18170">MEQIIPSYKQQILAMKPSILGAKGMAEKPEWRLLYKVRIFYSCRREREKGYQYLTCRVRLPQRLNYCMWKATKYSIGESLKVRNAADAIALRHRCLSPLEFGSIEFPSTRKGTSSAIQMQPGLRMMDRQDWDGRLRPLLIKSRFTRQPPVTSIQL</sequence>